<dbReference type="Proteomes" id="UP000321413">
    <property type="component" value="Unassembled WGS sequence"/>
</dbReference>
<dbReference type="AlphaFoldDB" id="A0A5C7G7D6"/>
<dbReference type="InterPro" id="IPR052039">
    <property type="entry name" value="Caspase-related_regulators"/>
</dbReference>
<dbReference type="InterPro" id="IPR001309">
    <property type="entry name" value="Pept_C14_p20"/>
</dbReference>
<dbReference type="EMBL" id="VPFD01000002">
    <property type="protein sequence ID" value="TXG01947.1"/>
    <property type="molecule type" value="Genomic_DNA"/>
</dbReference>
<accession>A0A5C7G7D6</accession>
<reference evidence="4 5" key="1">
    <citation type="submission" date="2019-08" db="EMBL/GenBank/DDBJ databases">
        <title>Massilia golmudensis sp. nov., isolated from sand in the Qinghai-Tibetan Plateau.</title>
        <authorList>
            <person name="Zhang B."/>
        </authorList>
    </citation>
    <scope>NUCLEOTIDE SEQUENCE [LARGE SCALE GENOMIC DNA]</scope>
    <source>
        <strain evidence="4 5">GEM5</strain>
    </source>
</reference>
<dbReference type="SUPFAM" id="SSF52129">
    <property type="entry name" value="Caspase-like"/>
    <property type="match status" value="1"/>
</dbReference>
<keyword evidence="5" id="KW-1185">Reference proteome</keyword>
<dbReference type="RefSeq" id="WP_147933275.1">
    <property type="nucleotide sequence ID" value="NZ_VPFD01000002.1"/>
</dbReference>
<feature type="chain" id="PRO_5023045060" description="Caspase family p20 domain-containing protein" evidence="2">
    <location>
        <begin position="22"/>
        <end position="455"/>
    </location>
</feature>
<evidence type="ECO:0000313" key="4">
    <source>
        <dbReference type="EMBL" id="TXG01947.1"/>
    </source>
</evidence>
<gene>
    <name evidence="4" type="ORF">FVD38_01840</name>
</gene>
<dbReference type="PANTHER" id="PTHR22576">
    <property type="entry name" value="MUCOSA ASSOCIATED LYMPHOID TISSUE LYMPHOMA TRANSLOCATION PROTEIN 1/PARACASPASE"/>
    <property type="match status" value="1"/>
</dbReference>
<comment type="caution">
    <text evidence="4">The sequence shown here is derived from an EMBL/GenBank/DDBJ whole genome shotgun (WGS) entry which is preliminary data.</text>
</comment>
<feature type="domain" description="Caspase family p20" evidence="3">
    <location>
        <begin position="53"/>
        <end position="159"/>
    </location>
</feature>
<evidence type="ECO:0000313" key="5">
    <source>
        <dbReference type="Proteomes" id="UP000321413"/>
    </source>
</evidence>
<dbReference type="InterPro" id="IPR015917">
    <property type="entry name" value="Pept_C14A"/>
</dbReference>
<keyword evidence="2" id="KW-0732">Signal</keyword>
<name>A0A5C7G7D6_9BURK</name>
<dbReference type="Gene3D" id="3.40.50.1460">
    <property type="match status" value="1"/>
</dbReference>
<dbReference type="PANTHER" id="PTHR22576:SF37">
    <property type="entry name" value="MUCOSA-ASSOCIATED LYMPHOID TISSUE LYMPHOMA TRANSLOCATION PROTEIN 1"/>
    <property type="match status" value="1"/>
</dbReference>
<feature type="signal peptide" evidence="2">
    <location>
        <begin position="1"/>
        <end position="21"/>
    </location>
</feature>
<dbReference type="InterPro" id="IPR011990">
    <property type="entry name" value="TPR-like_helical_dom_sf"/>
</dbReference>
<comment type="similarity">
    <text evidence="1">Belongs to the peptidase C14A family.</text>
</comment>
<organism evidence="4 5">
    <name type="scientific">Massilia arenae</name>
    <dbReference type="NCBI Taxonomy" id="2603288"/>
    <lineage>
        <taxon>Bacteria</taxon>
        <taxon>Pseudomonadati</taxon>
        <taxon>Pseudomonadota</taxon>
        <taxon>Betaproteobacteria</taxon>
        <taxon>Burkholderiales</taxon>
        <taxon>Oxalobacteraceae</taxon>
        <taxon>Telluria group</taxon>
        <taxon>Massilia</taxon>
    </lineage>
</organism>
<dbReference type="SUPFAM" id="SSF81901">
    <property type="entry name" value="HCP-like"/>
    <property type="match status" value="1"/>
</dbReference>
<dbReference type="PROSITE" id="PS50208">
    <property type="entry name" value="CASPASE_P20"/>
    <property type="match status" value="1"/>
</dbReference>
<protein>
    <recommendedName>
        <fullName evidence="3">Caspase family p20 domain-containing protein</fullName>
    </recommendedName>
</protein>
<dbReference type="SMART" id="SM00115">
    <property type="entry name" value="CASc"/>
    <property type="match status" value="1"/>
</dbReference>
<dbReference type="GO" id="GO:0004197">
    <property type="term" value="F:cysteine-type endopeptidase activity"/>
    <property type="evidence" value="ECO:0007669"/>
    <property type="project" value="InterPro"/>
</dbReference>
<proteinExistence type="inferred from homology"/>
<sequence>MKRRHMLALSAAAAWLPGAAAGASATRTATDRHALVIGNGAYNTHLLPNTRRDADLMARTLGKAGFTVTLSKDLDRSAMFEAVRGFCAGLRPGATALVYYAGHGIQIDGSNYLLPVDITPTSAAGVAQRAFSLQTLHERLALSQSAVNIIILDACRNNPFQPVPAVRLRNFTNLGLAGTRAPRGTLVAYSTAPGQLAEDGTGRRHSIYTETLANLLGQRGLDAERLFRDLSDQVRRRTLEDQQPWFESSLAGDFYFLPPPGWRAPAWVAPPPDAGRKHANKRYRSGDGSIGSTGDASWYRDMDERAWTELDHDIERRARQVDAAALTRLKRQAAGGNVVAMTTLGMAALAPAGRGQGAGAAQQWLHKAARLDFPVAQTQLAEMMIAGQARGDATEALRLLRRAADARYPRARIDLAQLEMQRQPTPEAAQQLFKTILENTGATMRQYYPAPAPLK</sequence>
<dbReference type="InterPro" id="IPR029030">
    <property type="entry name" value="Caspase-like_dom_sf"/>
</dbReference>
<dbReference type="InterPro" id="IPR011600">
    <property type="entry name" value="Pept_C14_caspase"/>
</dbReference>
<dbReference type="Pfam" id="PF00656">
    <property type="entry name" value="Peptidase_C14"/>
    <property type="match status" value="1"/>
</dbReference>
<evidence type="ECO:0000256" key="1">
    <source>
        <dbReference type="ARBA" id="ARBA00010134"/>
    </source>
</evidence>
<dbReference type="Gene3D" id="1.25.40.10">
    <property type="entry name" value="Tetratricopeptide repeat domain"/>
    <property type="match status" value="1"/>
</dbReference>
<evidence type="ECO:0000259" key="3">
    <source>
        <dbReference type="PROSITE" id="PS50208"/>
    </source>
</evidence>
<dbReference type="GO" id="GO:0006508">
    <property type="term" value="P:proteolysis"/>
    <property type="evidence" value="ECO:0007669"/>
    <property type="project" value="InterPro"/>
</dbReference>
<evidence type="ECO:0000256" key="2">
    <source>
        <dbReference type="SAM" id="SignalP"/>
    </source>
</evidence>